<comment type="caution">
    <text evidence="3">The sequence shown here is derived from an EMBL/GenBank/DDBJ whole genome shotgun (WGS) entry which is preliminary data.</text>
</comment>
<organism evidence="3 4">
    <name type="scientific">Gandjariella thermophila</name>
    <dbReference type="NCBI Taxonomy" id="1931992"/>
    <lineage>
        <taxon>Bacteria</taxon>
        <taxon>Bacillati</taxon>
        <taxon>Actinomycetota</taxon>
        <taxon>Actinomycetes</taxon>
        <taxon>Pseudonocardiales</taxon>
        <taxon>Pseudonocardiaceae</taxon>
        <taxon>Gandjariella</taxon>
    </lineage>
</organism>
<dbReference type="CDD" id="cd13399">
    <property type="entry name" value="Slt35-like"/>
    <property type="match status" value="1"/>
</dbReference>
<protein>
    <submittedName>
        <fullName evidence="3">Murein transglycosylase</fullName>
    </submittedName>
</protein>
<keyword evidence="2" id="KW-0472">Membrane</keyword>
<dbReference type="SUPFAM" id="SSF53955">
    <property type="entry name" value="Lysozyme-like"/>
    <property type="match status" value="1"/>
</dbReference>
<feature type="region of interest" description="Disordered" evidence="1">
    <location>
        <begin position="1"/>
        <end position="29"/>
    </location>
</feature>
<dbReference type="GO" id="GO:0008933">
    <property type="term" value="F:peptidoglycan lytic transglycosylase activity"/>
    <property type="evidence" value="ECO:0007669"/>
    <property type="project" value="TreeGrafter"/>
</dbReference>
<evidence type="ECO:0000256" key="2">
    <source>
        <dbReference type="SAM" id="Phobius"/>
    </source>
</evidence>
<dbReference type="PANTHER" id="PTHR30163:SF8">
    <property type="entry name" value="LYTIC MUREIN TRANSGLYCOSYLASE"/>
    <property type="match status" value="1"/>
</dbReference>
<proteinExistence type="predicted"/>
<dbReference type="GO" id="GO:0009253">
    <property type="term" value="P:peptidoglycan catabolic process"/>
    <property type="evidence" value="ECO:0007669"/>
    <property type="project" value="TreeGrafter"/>
</dbReference>
<evidence type="ECO:0000313" key="3">
    <source>
        <dbReference type="EMBL" id="GDY29891.1"/>
    </source>
</evidence>
<name>A0A4D4J0B4_9PSEU</name>
<dbReference type="PANTHER" id="PTHR30163">
    <property type="entry name" value="MEMBRANE-BOUND LYTIC MUREIN TRANSGLYCOSYLASE B"/>
    <property type="match status" value="1"/>
</dbReference>
<dbReference type="EMBL" id="BJFL01000005">
    <property type="protein sequence ID" value="GDY29891.1"/>
    <property type="molecule type" value="Genomic_DNA"/>
</dbReference>
<dbReference type="Proteomes" id="UP000298860">
    <property type="component" value="Unassembled WGS sequence"/>
</dbReference>
<dbReference type="AlphaFoldDB" id="A0A4D4J0B4"/>
<evidence type="ECO:0000256" key="1">
    <source>
        <dbReference type="SAM" id="MobiDB-lite"/>
    </source>
</evidence>
<dbReference type="RefSeq" id="WP_137813044.1">
    <property type="nucleotide sequence ID" value="NZ_BJFL01000005.1"/>
</dbReference>
<keyword evidence="4" id="KW-1185">Reference proteome</keyword>
<sequence>MATSSPSPARSRENAVAVDTVERPPARSRRRVGRVLGRLALAVLVLALGGGAAWAVSVATRPNPPVNVAPQFVIEQEYVDPGSKVPGSAGAVPQPTPNPAPRNAPQQPIATNETVTAWVNRISGSTDIPPRVLRAYANADLMIRATDPACRLSWTLLAGIGHVESHHGRYGGAGIDAGGRETIPVVGVPLDGSTGFQRIPDTDHGALDGDPVWDHAVGPMQFLPSTWRRWGVRASRDGNPPDPQNIDDAAVTAGRYLCSGGRDLGTPKGWWDAVLSYNNSVDYGQRVFSAADAYARASLAAR</sequence>
<dbReference type="OrthoDB" id="9796191at2"/>
<feature type="region of interest" description="Disordered" evidence="1">
    <location>
        <begin position="83"/>
        <end position="108"/>
    </location>
</feature>
<keyword evidence="2" id="KW-1133">Transmembrane helix</keyword>
<dbReference type="Gene3D" id="1.10.530.10">
    <property type="match status" value="1"/>
</dbReference>
<evidence type="ECO:0000313" key="4">
    <source>
        <dbReference type="Proteomes" id="UP000298860"/>
    </source>
</evidence>
<accession>A0A4D4J0B4</accession>
<gene>
    <name evidence="3" type="ORF">GTS_15240</name>
</gene>
<feature type="transmembrane region" description="Helical" evidence="2">
    <location>
        <begin position="35"/>
        <end position="56"/>
    </location>
</feature>
<reference evidence="4" key="1">
    <citation type="submission" date="2019-04" db="EMBL/GenBank/DDBJ databases">
        <title>Draft genome sequence of Pseudonocardiaceae bacterium SL3-2-4.</title>
        <authorList>
            <person name="Ningsih F."/>
            <person name="Yokota A."/>
            <person name="Sakai Y."/>
            <person name="Nanatani K."/>
            <person name="Yabe S."/>
            <person name="Oetari A."/>
            <person name="Sjamsuridzal W."/>
        </authorList>
    </citation>
    <scope>NUCLEOTIDE SEQUENCE [LARGE SCALE GENOMIC DNA]</scope>
    <source>
        <strain evidence="4">SL3-2-4</strain>
    </source>
</reference>
<keyword evidence="2" id="KW-0812">Transmembrane</keyword>
<dbReference type="InterPro" id="IPR023346">
    <property type="entry name" value="Lysozyme-like_dom_sf"/>
</dbReference>
<dbReference type="InterPro" id="IPR043426">
    <property type="entry name" value="MltB-like"/>
</dbReference>